<dbReference type="RefSeq" id="XP_064658286.1">
    <property type="nucleotide sequence ID" value="XM_064803371.1"/>
</dbReference>
<organism evidence="2 3">
    <name type="scientific">Saxophila tyrrhenica</name>
    <dbReference type="NCBI Taxonomy" id="1690608"/>
    <lineage>
        <taxon>Eukaryota</taxon>
        <taxon>Fungi</taxon>
        <taxon>Dikarya</taxon>
        <taxon>Ascomycota</taxon>
        <taxon>Pezizomycotina</taxon>
        <taxon>Dothideomycetes</taxon>
        <taxon>Dothideomycetidae</taxon>
        <taxon>Mycosphaerellales</taxon>
        <taxon>Extremaceae</taxon>
        <taxon>Saxophila</taxon>
    </lineage>
</organism>
<comment type="caution">
    <text evidence="2">The sequence shown here is derived from an EMBL/GenBank/DDBJ whole genome shotgun (WGS) entry which is preliminary data.</text>
</comment>
<dbReference type="AlphaFoldDB" id="A0AAV9PBA3"/>
<protein>
    <submittedName>
        <fullName evidence="2">Uncharacterized protein</fullName>
    </submittedName>
</protein>
<gene>
    <name evidence="2" type="ORF">LTR77_006129</name>
</gene>
<feature type="compositionally biased region" description="Low complexity" evidence="1">
    <location>
        <begin position="75"/>
        <end position="86"/>
    </location>
</feature>
<sequence length="104" mass="10461">MPGAPPTGTPTSMSFPPAPTAPGPIGTATGSGTGYPYPTYMSNKREAEALAREKRDAFEGPRQGHFPHYWPAPSPSSGGPMPTAGPTGTGTAGPFPTATGSYPG</sequence>
<evidence type="ECO:0000313" key="2">
    <source>
        <dbReference type="EMBL" id="KAK5168820.1"/>
    </source>
</evidence>
<feature type="region of interest" description="Disordered" evidence="1">
    <location>
        <begin position="1"/>
        <end position="104"/>
    </location>
</feature>
<dbReference type="EMBL" id="JAVRRT010000009">
    <property type="protein sequence ID" value="KAK5168820.1"/>
    <property type="molecule type" value="Genomic_DNA"/>
</dbReference>
<evidence type="ECO:0000256" key="1">
    <source>
        <dbReference type="SAM" id="MobiDB-lite"/>
    </source>
</evidence>
<feature type="compositionally biased region" description="Basic and acidic residues" evidence="1">
    <location>
        <begin position="43"/>
        <end position="59"/>
    </location>
</feature>
<reference evidence="2 3" key="1">
    <citation type="submission" date="2023-08" db="EMBL/GenBank/DDBJ databases">
        <title>Black Yeasts Isolated from many extreme environments.</title>
        <authorList>
            <person name="Coleine C."/>
            <person name="Stajich J.E."/>
            <person name="Selbmann L."/>
        </authorList>
    </citation>
    <scope>NUCLEOTIDE SEQUENCE [LARGE SCALE GENOMIC DNA]</scope>
    <source>
        <strain evidence="2 3">CCFEE 5935</strain>
    </source>
</reference>
<name>A0AAV9PBA3_9PEZI</name>
<proteinExistence type="predicted"/>
<dbReference type="Proteomes" id="UP001337655">
    <property type="component" value="Unassembled WGS sequence"/>
</dbReference>
<accession>A0AAV9PBA3</accession>
<keyword evidence="3" id="KW-1185">Reference proteome</keyword>
<evidence type="ECO:0000313" key="3">
    <source>
        <dbReference type="Proteomes" id="UP001337655"/>
    </source>
</evidence>
<feature type="compositionally biased region" description="Low complexity" evidence="1">
    <location>
        <begin position="92"/>
        <end position="104"/>
    </location>
</feature>
<dbReference type="GeneID" id="89927469"/>